<evidence type="ECO:0000313" key="2">
    <source>
        <dbReference type="Proteomes" id="UP001172386"/>
    </source>
</evidence>
<protein>
    <submittedName>
        <fullName evidence="1">Uncharacterized protein</fullName>
    </submittedName>
</protein>
<dbReference type="EMBL" id="JAPDRQ010000034">
    <property type="protein sequence ID" value="KAJ9660064.1"/>
    <property type="molecule type" value="Genomic_DNA"/>
</dbReference>
<dbReference type="Proteomes" id="UP001172386">
    <property type="component" value="Unassembled WGS sequence"/>
</dbReference>
<reference evidence="1" key="1">
    <citation type="submission" date="2022-10" db="EMBL/GenBank/DDBJ databases">
        <title>Culturing micro-colonial fungi from biological soil crusts in the Mojave desert and describing Neophaeococcomyces mojavensis, and introducing the new genera and species Taxawa tesnikishii.</title>
        <authorList>
            <person name="Kurbessoian T."/>
            <person name="Stajich J.E."/>
        </authorList>
    </citation>
    <scope>NUCLEOTIDE SEQUENCE</scope>
    <source>
        <strain evidence="1">JES_112</strain>
    </source>
</reference>
<gene>
    <name evidence="1" type="ORF">H2198_002761</name>
</gene>
<sequence>MTRVYKEGDRVSEGDLSNTAANRSSDMPNPNTSSHPSALPKPGLLRNNEEEKQPAAPAASLRPKPDANTDPKALHQTARSNEQLSTNPQTLCPKARLRIHLEDITHPAVTTFTANIPLATILRTAITHVQAHLFTPPLNNTSQARPNPHPKRHWTPQEVRSITLCLRDVDGVAYTTGTDLDEAHKEIHLSLNYVHDVIKKFTSSTNSSATPTKPPTTATTATALFSPIPSPPTSSATAAPTPKFDARAFTHEIFGVITHEMVHCFQHNGRSTCPGGLIEGIADYVRMKSGLSAPHWKKFPADKHTRGEKWDEGYQKTAWFLEWVEQEIGGRGCIGELNEMMRDHEWDDGKLWEKTMNGVTVDECWTAYKGAWEGMKNEHAA</sequence>
<comment type="caution">
    <text evidence="1">The sequence shown here is derived from an EMBL/GenBank/DDBJ whole genome shotgun (WGS) entry which is preliminary data.</text>
</comment>
<keyword evidence="2" id="KW-1185">Reference proteome</keyword>
<name>A0ACC3AD67_9EURO</name>
<accession>A0ACC3AD67</accession>
<organism evidence="1 2">
    <name type="scientific">Neophaeococcomyces mojaviensis</name>
    <dbReference type="NCBI Taxonomy" id="3383035"/>
    <lineage>
        <taxon>Eukaryota</taxon>
        <taxon>Fungi</taxon>
        <taxon>Dikarya</taxon>
        <taxon>Ascomycota</taxon>
        <taxon>Pezizomycotina</taxon>
        <taxon>Eurotiomycetes</taxon>
        <taxon>Chaetothyriomycetidae</taxon>
        <taxon>Chaetothyriales</taxon>
        <taxon>Chaetothyriales incertae sedis</taxon>
        <taxon>Neophaeococcomyces</taxon>
    </lineage>
</organism>
<evidence type="ECO:0000313" key="1">
    <source>
        <dbReference type="EMBL" id="KAJ9660064.1"/>
    </source>
</evidence>
<proteinExistence type="predicted"/>